<evidence type="ECO:0000313" key="3">
    <source>
        <dbReference type="Proteomes" id="UP000432350"/>
    </source>
</evidence>
<reference evidence="2 3" key="1">
    <citation type="submission" date="2019-10" db="EMBL/GenBank/DDBJ databases">
        <authorList>
            <person name="Karimi E."/>
        </authorList>
    </citation>
    <scope>NUCLEOTIDE SEQUENCE [LARGE SCALE GENOMIC DNA]</scope>
    <source>
        <strain evidence="2">Sphingobacterium sp. 8BC</strain>
    </source>
</reference>
<organism evidence="2 3">
    <name type="scientific">Sphingobacterium multivorum</name>
    <dbReference type="NCBI Taxonomy" id="28454"/>
    <lineage>
        <taxon>Bacteria</taxon>
        <taxon>Pseudomonadati</taxon>
        <taxon>Bacteroidota</taxon>
        <taxon>Sphingobacteriia</taxon>
        <taxon>Sphingobacteriales</taxon>
        <taxon>Sphingobacteriaceae</taxon>
        <taxon>Sphingobacterium</taxon>
    </lineage>
</organism>
<proteinExistence type="predicted"/>
<dbReference type="RefSeq" id="WP_070562441.1">
    <property type="nucleotide sequence ID" value="NZ_DAIQJZ010000049.1"/>
</dbReference>
<feature type="transmembrane region" description="Helical" evidence="1">
    <location>
        <begin position="12"/>
        <end position="33"/>
    </location>
</feature>
<sequence length="207" mass="23694">MKEKLINNRKNLFFLFTIFHFTIVVFSTFLGGYSTAKEYFHERTVSKEDSLEPDLIQKTVRSFLNTPGITPYAIIAGIDAGYGFFAPNVASSYIIECAIKNRTGEIISRQYTPNLSTQEARNRYETLVSDFQERMKALEKANEKTLYTRYLDIVLKKIGQNIYDQSSVADKSNGTVTLYLYKYPNLNDYIAGNRKPVLISLVAFDIN</sequence>
<keyword evidence="1" id="KW-0472">Membrane</keyword>
<dbReference type="AlphaFoldDB" id="A0A653XK12"/>
<evidence type="ECO:0000313" key="2">
    <source>
        <dbReference type="EMBL" id="VXC30444.1"/>
    </source>
</evidence>
<gene>
    <name evidence="2" type="ORF">SPHINGO8BC_10040</name>
</gene>
<dbReference type="EMBL" id="CABWMV010000001">
    <property type="protein sequence ID" value="VXC30444.1"/>
    <property type="molecule type" value="Genomic_DNA"/>
</dbReference>
<accession>A0A653XK12</accession>
<evidence type="ECO:0000256" key="1">
    <source>
        <dbReference type="SAM" id="Phobius"/>
    </source>
</evidence>
<name>A0A653XK12_SPHMU</name>
<protein>
    <submittedName>
        <fullName evidence="2">Uncharacterized protein</fullName>
    </submittedName>
</protein>
<dbReference type="Proteomes" id="UP000432350">
    <property type="component" value="Unassembled WGS sequence"/>
</dbReference>
<keyword evidence="1" id="KW-1133">Transmembrane helix</keyword>
<keyword evidence="1" id="KW-0812">Transmembrane</keyword>